<evidence type="ECO:0000313" key="12">
    <source>
        <dbReference type="Proteomes" id="UP001139103"/>
    </source>
</evidence>
<feature type="domain" description="DUF8201" evidence="10">
    <location>
        <begin position="343"/>
        <end position="541"/>
    </location>
</feature>
<evidence type="ECO:0000256" key="2">
    <source>
        <dbReference type="ARBA" id="ARBA00022475"/>
    </source>
</evidence>
<accession>A0A9X1MRC6</accession>
<dbReference type="RefSeq" id="WP_230222536.1">
    <property type="nucleotide sequence ID" value="NZ_JAJKFT010000010.1"/>
</dbReference>
<proteinExistence type="predicted"/>
<keyword evidence="3" id="KW-0328">Glycosyltransferase</keyword>
<evidence type="ECO:0000256" key="7">
    <source>
        <dbReference type="ARBA" id="ARBA00023136"/>
    </source>
</evidence>
<protein>
    <submittedName>
        <fullName evidence="11">Glycosyltransferase family 39 protein</fullName>
    </submittedName>
</protein>
<feature type="transmembrane region" description="Helical" evidence="9">
    <location>
        <begin position="360"/>
        <end position="379"/>
    </location>
</feature>
<feature type="transmembrane region" description="Helical" evidence="9">
    <location>
        <begin position="60"/>
        <end position="85"/>
    </location>
</feature>
<feature type="transmembrane region" description="Helical" evidence="9">
    <location>
        <begin position="97"/>
        <end position="116"/>
    </location>
</feature>
<dbReference type="EMBL" id="JAJKFT010000010">
    <property type="protein sequence ID" value="MCC9630965.1"/>
    <property type="molecule type" value="Genomic_DNA"/>
</dbReference>
<feature type="transmembrane region" description="Helical" evidence="9">
    <location>
        <begin position="128"/>
        <end position="148"/>
    </location>
</feature>
<feature type="transmembrane region" description="Helical" evidence="9">
    <location>
        <begin position="482"/>
        <end position="500"/>
    </location>
</feature>
<reference evidence="11" key="1">
    <citation type="submission" date="2021-11" db="EMBL/GenBank/DDBJ databases">
        <title>Genome sequence.</title>
        <authorList>
            <person name="Sun Q."/>
        </authorList>
    </citation>
    <scope>NUCLEOTIDE SEQUENCE</scope>
    <source>
        <strain evidence="11">JC732</strain>
    </source>
</reference>
<feature type="transmembrane region" description="Helical" evidence="9">
    <location>
        <begin position="399"/>
        <end position="418"/>
    </location>
</feature>
<dbReference type="PANTHER" id="PTHR33908">
    <property type="entry name" value="MANNOSYLTRANSFERASE YKCB-RELATED"/>
    <property type="match status" value="1"/>
</dbReference>
<dbReference type="InterPro" id="IPR058514">
    <property type="entry name" value="DUF8201"/>
</dbReference>
<evidence type="ECO:0000259" key="10">
    <source>
        <dbReference type="Pfam" id="PF26626"/>
    </source>
</evidence>
<dbReference type="Proteomes" id="UP001139103">
    <property type="component" value="Unassembled WGS sequence"/>
</dbReference>
<gene>
    <name evidence="11" type="ORF">LOC68_21455</name>
</gene>
<keyword evidence="2" id="KW-1003">Cell membrane</keyword>
<name>A0A9X1MRC6_9BACT</name>
<keyword evidence="5 9" id="KW-0812">Transmembrane</keyword>
<evidence type="ECO:0000256" key="9">
    <source>
        <dbReference type="SAM" id="Phobius"/>
    </source>
</evidence>
<dbReference type="GO" id="GO:0005886">
    <property type="term" value="C:plasma membrane"/>
    <property type="evidence" value="ECO:0007669"/>
    <property type="project" value="UniProtKB-SubCell"/>
</dbReference>
<keyword evidence="4" id="KW-0808">Transferase</keyword>
<dbReference type="PANTHER" id="PTHR33908:SF11">
    <property type="entry name" value="MEMBRANE PROTEIN"/>
    <property type="match status" value="1"/>
</dbReference>
<sequence length="740" mass="81029">MSKKSRRERTGAPAAATNDSPSEGSDLKKYAPAALLALLSFGYLLIYFQSPLPVYRGEPADRLTVLFTIFGNFTAVLGTWADLLIDPLPFLTQRTPVFLLAGLILLIATLVGRCLLSRIGLTSMLSRLENFVFASALGLAAVSLWTFAIGFAGLLHYPVVIVLPLSGLAGWGGFDWYRECASRDKAPSASEPFPWIWIAATAPIVICTLLGGMMPPYEYDVLEYHLRLPTEWLATGRIAVESYNAYSGLPMGAEMLALLPMTLWPSDQAWFYGALVGKTLICFYAPLTALAAYCAARRFTGSYAGQIAAIVVVGTPWIVFVAVYGLVDGVWAFYTVAAIFAAILWFQTKYSDQPELLPRLALLSGLMAGMATACKYPALPLLVFPLAAWILLEGWRPNFKSAITFTIGVTLLFAPWLIKNVVYTGNPVYPLAGSVFPDSIRTPEQVAQWKAAHRVPTDASGNSVTPAMLISAMKKVAYASDWTNVALTPLTIAGIVLFGLAVWKPQFLSSEDDCNPADAVAWRLALYAVYYFVVWWLFTHRYDRFLIPLAPVVALLAGYAAARTSAAGWRIVCNSLAGAGLFLCFFWINWQTSFLAPTFYFTDYQLLKEANAGPDPGILAQLVPAGKSAIVEGKADVFYMQTPIHYHTCFDASPLVGLLDKSAAERKEILKARKVSHVYVNWNEIARFRSPGNYGFAEFVTPDFFAELVAQGVLRPAKLPASQDGSPPIAPWGEFYEVIP</sequence>
<feature type="transmembrane region" description="Helical" evidence="9">
    <location>
        <begin position="269"/>
        <end position="295"/>
    </location>
</feature>
<feature type="region of interest" description="Disordered" evidence="8">
    <location>
        <begin position="1"/>
        <end position="25"/>
    </location>
</feature>
<evidence type="ECO:0000256" key="6">
    <source>
        <dbReference type="ARBA" id="ARBA00022989"/>
    </source>
</evidence>
<feature type="transmembrane region" description="Helical" evidence="9">
    <location>
        <begin position="520"/>
        <end position="538"/>
    </location>
</feature>
<evidence type="ECO:0000256" key="1">
    <source>
        <dbReference type="ARBA" id="ARBA00004651"/>
    </source>
</evidence>
<evidence type="ECO:0000256" key="5">
    <source>
        <dbReference type="ARBA" id="ARBA00022692"/>
    </source>
</evidence>
<dbReference type="Pfam" id="PF26626">
    <property type="entry name" value="DUF8201"/>
    <property type="match status" value="1"/>
</dbReference>
<keyword evidence="12" id="KW-1185">Reference proteome</keyword>
<keyword evidence="7 9" id="KW-0472">Membrane</keyword>
<dbReference type="InterPro" id="IPR050297">
    <property type="entry name" value="LipidA_mod_glycosyltrf_83"/>
</dbReference>
<dbReference type="AlphaFoldDB" id="A0A9X1MRC6"/>
<dbReference type="GO" id="GO:0016763">
    <property type="term" value="F:pentosyltransferase activity"/>
    <property type="evidence" value="ECO:0007669"/>
    <property type="project" value="TreeGrafter"/>
</dbReference>
<feature type="transmembrane region" description="Helical" evidence="9">
    <location>
        <begin position="331"/>
        <end position="348"/>
    </location>
</feature>
<comment type="subcellular location">
    <subcellularLocation>
        <location evidence="1">Cell membrane</location>
        <topology evidence="1">Multi-pass membrane protein</topology>
    </subcellularLocation>
</comment>
<feature type="transmembrane region" description="Helical" evidence="9">
    <location>
        <begin position="307"/>
        <end position="325"/>
    </location>
</feature>
<dbReference type="GO" id="GO:0009103">
    <property type="term" value="P:lipopolysaccharide biosynthetic process"/>
    <property type="evidence" value="ECO:0007669"/>
    <property type="project" value="UniProtKB-ARBA"/>
</dbReference>
<evidence type="ECO:0000313" key="11">
    <source>
        <dbReference type="EMBL" id="MCC9630965.1"/>
    </source>
</evidence>
<feature type="transmembrane region" description="Helical" evidence="9">
    <location>
        <begin position="195"/>
        <end position="214"/>
    </location>
</feature>
<organism evidence="11 12">
    <name type="scientific">Blastopirellula sediminis</name>
    <dbReference type="NCBI Taxonomy" id="2894196"/>
    <lineage>
        <taxon>Bacteria</taxon>
        <taxon>Pseudomonadati</taxon>
        <taxon>Planctomycetota</taxon>
        <taxon>Planctomycetia</taxon>
        <taxon>Pirellulales</taxon>
        <taxon>Pirellulaceae</taxon>
        <taxon>Blastopirellula</taxon>
    </lineage>
</organism>
<feature type="transmembrane region" description="Helical" evidence="9">
    <location>
        <begin position="568"/>
        <end position="588"/>
    </location>
</feature>
<keyword evidence="6 9" id="KW-1133">Transmembrane helix</keyword>
<evidence type="ECO:0000256" key="8">
    <source>
        <dbReference type="SAM" id="MobiDB-lite"/>
    </source>
</evidence>
<evidence type="ECO:0000256" key="3">
    <source>
        <dbReference type="ARBA" id="ARBA00022676"/>
    </source>
</evidence>
<evidence type="ECO:0000256" key="4">
    <source>
        <dbReference type="ARBA" id="ARBA00022679"/>
    </source>
</evidence>
<feature type="transmembrane region" description="Helical" evidence="9">
    <location>
        <begin position="154"/>
        <end position="174"/>
    </location>
</feature>
<feature type="transmembrane region" description="Helical" evidence="9">
    <location>
        <begin position="545"/>
        <end position="562"/>
    </location>
</feature>
<comment type="caution">
    <text evidence="11">The sequence shown here is derived from an EMBL/GenBank/DDBJ whole genome shotgun (WGS) entry which is preliminary data.</text>
</comment>